<gene>
    <name evidence="1" type="ORF">J2S24_000860</name>
</gene>
<organism evidence="1 2">
    <name type="scientific">Thermoanaerobacter pentosaceus</name>
    <dbReference type="NCBI Taxonomy" id="694059"/>
    <lineage>
        <taxon>Bacteria</taxon>
        <taxon>Bacillati</taxon>
        <taxon>Bacillota</taxon>
        <taxon>Clostridia</taxon>
        <taxon>Thermoanaerobacterales</taxon>
        <taxon>Thermoanaerobacteraceae</taxon>
        <taxon>Thermoanaerobacter</taxon>
    </lineage>
</organism>
<reference evidence="1 2" key="1">
    <citation type="submission" date="2023-07" db="EMBL/GenBank/DDBJ databases">
        <title>Genomic Encyclopedia of Type Strains, Phase IV (KMG-IV): sequencing the most valuable type-strain genomes for metagenomic binning, comparative biology and taxonomic classification.</title>
        <authorList>
            <person name="Goeker M."/>
        </authorList>
    </citation>
    <scope>NUCLEOTIDE SEQUENCE [LARGE SCALE GENOMIC DNA]</scope>
    <source>
        <strain evidence="1 2">DSM 25963</strain>
    </source>
</reference>
<dbReference type="RefSeq" id="WP_307680987.1">
    <property type="nucleotide sequence ID" value="NZ_JAURUP010000006.1"/>
</dbReference>
<keyword evidence="2" id="KW-1185">Reference proteome</keyword>
<dbReference type="EMBL" id="JAURUP010000006">
    <property type="protein sequence ID" value="MDP9750392.1"/>
    <property type="molecule type" value="Genomic_DNA"/>
</dbReference>
<comment type="caution">
    <text evidence="1">The sequence shown here is derived from an EMBL/GenBank/DDBJ whole genome shotgun (WGS) entry which is preliminary data.</text>
</comment>
<evidence type="ECO:0000313" key="2">
    <source>
        <dbReference type="Proteomes" id="UP001223886"/>
    </source>
</evidence>
<dbReference type="Proteomes" id="UP001223886">
    <property type="component" value="Unassembled WGS sequence"/>
</dbReference>
<proteinExistence type="predicted"/>
<accession>A0ABT9M2Q8</accession>
<evidence type="ECO:0000313" key="1">
    <source>
        <dbReference type="EMBL" id="MDP9750392.1"/>
    </source>
</evidence>
<protein>
    <submittedName>
        <fullName evidence="1">Uncharacterized protein</fullName>
    </submittedName>
</protein>
<sequence length="55" mass="6486">MRLTKREKEIVANLIQTEIETLANFIKEKQSKEITFSATKEHIQELENILKKIKS</sequence>
<name>A0ABT9M2Q8_9THEO</name>